<feature type="domain" description="Concentrative nucleoside transporter C-terminal" evidence="10">
    <location>
        <begin position="504"/>
        <end position="714"/>
    </location>
</feature>
<feature type="compositionally biased region" description="Basic and acidic residues" evidence="7">
    <location>
        <begin position="171"/>
        <end position="183"/>
    </location>
</feature>
<reference evidence="13" key="1">
    <citation type="submission" date="2025-08" db="UniProtKB">
        <authorList>
            <consortium name="RefSeq"/>
        </authorList>
    </citation>
    <scope>IDENTIFICATION</scope>
</reference>
<feature type="domain" description="Nucleoside transporter/FeoB GTPase Gate" evidence="11">
    <location>
        <begin position="401"/>
        <end position="489"/>
    </location>
</feature>
<organism evidence="12 13">
    <name type="scientific">Aplysia californica</name>
    <name type="common">California sea hare</name>
    <dbReference type="NCBI Taxonomy" id="6500"/>
    <lineage>
        <taxon>Eukaryota</taxon>
        <taxon>Metazoa</taxon>
        <taxon>Spiralia</taxon>
        <taxon>Lophotrochozoa</taxon>
        <taxon>Mollusca</taxon>
        <taxon>Gastropoda</taxon>
        <taxon>Heterobranchia</taxon>
        <taxon>Euthyneura</taxon>
        <taxon>Tectipleura</taxon>
        <taxon>Aplysiida</taxon>
        <taxon>Aplysioidea</taxon>
        <taxon>Aplysiidae</taxon>
        <taxon>Aplysia</taxon>
    </lineage>
</organism>
<feature type="transmembrane region" description="Helical" evidence="8">
    <location>
        <begin position="289"/>
        <end position="308"/>
    </location>
</feature>
<dbReference type="InterPro" id="IPR002668">
    <property type="entry name" value="CNT_N_dom"/>
</dbReference>
<dbReference type="Pfam" id="PF07670">
    <property type="entry name" value="Gate"/>
    <property type="match status" value="1"/>
</dbReference>
<feature type="domain" description="Concentrative nucleoside transporter N-terminal" evidence="9">
    <location>
        <begin position="321"/>
        <end position="393"/>
    </location>
</feature>
<dbReference type="Pfam" id="PF07662">
    <property type="entry name" value="Nucleos_tra2_C"/>
    <property type="match status" value="1"/>
</dbReference>
<dbReference type="PANTHER" id="PTHR10590">
    <property type="entry name" value="SODIUM/NUCLEOSIDE COTRANSPORTER"/>
    <property type="match status" value="1"/>
</dbReference>
<feature type="compositionally biased region" description="Basic and acidic residues" evidence="7">
    <location>
        <begin position="11"/>
        <end position="25"/>
    </location>
</feature>
<keyword evidence="6 8" id="KW-0472">Membrane</keyword>
<feature type="transmembrane region" description="Helical" evidence="8">
    <location>
        <begin position="314"/>
        <end position="333"/>
    </location>
</feature>
<evidence type="ECO:0000313" key="13">
    <source>
        <dbReference type="RefSeq" id="XP_005109972.2"/>
    </source>
</evidence>
<gene>
    <name evidence="13" type="primary">LOC101845201</name>
</gene>
<dbReference type="InterPro" id="IPR008276">
    <property type="entry name" value="C_nuclsd_transpt"/>
</dbReference>
<feature type="compositionally biased region" description="Low complexity" evidence="7">
    <location>
        <begin position="73"/>
        <end position="87"/>
    </location>
</feature>
<feature type="transmembrane region" description="Helical" evidence="8">
    <location>
        <begin position="562"/>
        <end position="587"/>
    </location>
</feature>
<evidence type="ECO:0000259" key="10">
    <source>
        <dbReference type="Pfam" id="PF07662"/>
    </source>
</evidence>
<comment type="similarity">
    <text evidence="2">Belongs to the concentrative nucleoside transporter (CNT) (TC 2.A.41) family.</text>
</comment>
<dbReference type="Proteomes" id="UP000694888">
    <property type="component" value="Unplaced"/>
</dbReference>
<evidence type="ECO:0000256" key="2">
    <source>
        <dbReference type="ARBA" id="ARBA00009033"/>
    </source>
</evidence>
<name>A0ABM0K6L8_APLCA</name>
<keyword evidence="3" id="KW-1003">Cell membrane</keyword>
<evidence type="ECO:0000259" key="9">
    <source>
        <dbReference type="Pfam" id="PF01773"/>
    </source>
</evidence>
<feature type="transmembrane region" description="Helical" evidence="8">
    <location>
        <begin position="233"/>
        <end position="251"/>
    </location>
</feature>
<dbReference type="RefSeq" id="XP_005109972.2">
    <property type="nucleotide sequence ID" value="XM_005109915.3"/>
</dbReference>
<feature type="transmembrane region" description="Helical" evidence="8">
    <location>
        <begin position="690"/>
        <end position="713"/>
    </location>
</feature>
<dbReference type="Pfam" id="PF01773">
    <property type="entry name" value="Nucleos_tra2_N"/>
    <property type="match status" value="1"/>
</dbReference>
<comment type="subcellular location">
    <subcellularLocation>
        <location evidence="1">Cell membrane</location>
        <topology evidence="1">Multi-pass membrane protein</topology>
    </subcellularLocation>
</comment>
<feature type="transmembrane region" description="Helical" evidence="8">
    <location>
        <begin position="476"/>
        <end position="498"/>
    </location>
</feature>
<feature type="transmembrane region" description="Helical" evidence="8">
    <location>
        <begin position="659"/>
        <end position="678"/>
    </location>
</feature>
<dbReference type="InterPro" id="IPR011642">
    <property type="entry name" value="Gate_dom"/>
</dbReference>
<keyword evidence="12" id="KW-1185">Reference proteome</keyword>
<evidence type="ECO:0000256" key="4">
    <source>
        <dbReference type="ARBA" id="ARBA00022692"/>
    </source>
</evidence>
<evidence type="ECO:0000256" key="8">
    <source>
        <dbReference type="SAM" id="Phobius"/>
    </source>
</evidence>
<keyword evidence="5 8" id="KW-1133">Transmembrane helix</keyword>
<evidence type="ECO:0000256" key="5">
    <source>
        <dbReference type="ARBA" id="ARBA00022989"/>
    </source>
</evidence>
<feature type="compositionally biased region" description="Basic and acidic residues" evidence="7">
    <location>
        <begin position="91"/>
        <end position="101"/>
    </location>
</feature>
<feature type="region of interest" description="Disordered" evidence="7">
    <location>
        <begin position="155"/>
        <end position="190"/>
    </location>
</feature>
<feature type="transmembrane region" description="Helical" evidence="8">
    <location>
        <begin position="379"/>
        <end position="402"/>
    </location>
</feature>
<dbReference type="InterPro" id="IPR011657">
    <property type="entry name" value="CNT_C_dom"/>
</dbReference>
<evidence type="ECO:0000256" key="1">
    <source>
        <dbReference type="ARBA" id="ARBA00004651"/>
    </source>
</evidence>
<evidence type="ECO:0000259" key="11">
    <source>
        <dbReference type="Pfam" id="PF07670"/>
    </source>
</evidence>
<feature type="region of interest" description="Disordered" evidence="7">
    <location>
        <begin position="1"/>
        <end position="40"/>
    </location>
</feature>
<dbReference type="GeneID" id="101845201"/>
<evidence type="ECO:0000256" key="7">
    <source>
        <dbReference type="SAM" id="MobiDB-lite"/>
    </source>
</evidence>
<proteinExistence type="inferred from homology"/>
<keyword evidence="4 8" id="KW-0812">Transmembrane</keyword>
<feature type="region of interest" description="Disordered" evidence="7">
    <location>
        <begin position="56"/>
        <end position="109"/>
    </location>
</feature>
<accession>A0ABM0K6L8</accession>
<sequence>MAEYYVNSGFDDVKEKENQSDKERSSTFSVTSKPGLLYDPNASCIKEKLSPLESKERNHLFLNPLDLDKENEPNNTKETTTEYSPTTIDNGSKDKESDKNNEGISLNSNFTKFGKENASKLLDYVCVPVKDFISEDKQNGTQISIPLQTFASGSYKSVPKDHSGSNVYEDSETHEPVSDRNGDNCEVEEQEEQNQQRKTLILTRFKLAAQISLILLFFCYFTLALAWNFDKAIPLLVITILVMLWVTRRLLWRVYSRTVPNVCTPCVETMGKRIKSFQKIISSFLGRRYVKMVSYLSAVSAMLIYVIVKNYRNLSQLQPALGLVVIVFFCWLVSYDRNKINWRPVVWGLGLQMALALLIHRTEVGQSTFTFLGRQMEIFLNYVLAGVLFVFGENYEMFFFVFKMMPVMVFLSSVISILYFLGAMQMIINVIAKVMSFTMATTAAETTSTAACLFLGQPEASLTIKPYLELMTRSELFAILTAGFASVSADMFSLFVHYGMPSSHIISAVLMSAPAGMAVSKLICPEVEVSRTKKLDKEQMKMKQAHNIVDAAAGGAQDAISIVASILATIIAFLSIFSFINAVIGYLGSLVNIEDLSLDTLMSYPLMPVTYLMGVAWEDCRSIGEVVGLKTFINELVAYKRLSKMSQEGRIISKRSELIATYALCGFSNPTSVGVALGGLSAMAPNKRKVLANIILMSWLAGCLSCFMTAAWAGLLYQEAVDGAGTHSNVTTTT</sequence>
<evidence type="ECO:0000256" key="3">
    <source>
        <dbReference type="ARBA" id="ARBA00022475"/>
    </source>
</evidence>
<feature type="transmembrane region" description="Helical" evidence="8">
    <location>
        <begin position="207"/>
        <end position="227"/>
    </location>
</feature>
<evidence type="ECO:0000313" key="12">
    <source>
        <dbReference type="Proteomes" id="UP000694888"/>
    </source>
</evidence>
<protein>
    <submittedName>
        <fullName evidence="13">Sodium/nucleoside cotransporter 2</fullName>
    </submittedName>
</protein>
<dbReference type="PANTHER" id="PTHR10590:SF4">
    <property type="entry name" value="SOLUTE CARRIER FAMILY 28 MEMBER 3"/>
    <property type="match status" value="1"/>
</dbReference>
<feature type="transmembrane region" description="Helical" evidence="8">
    <location>
        <begin position="409"/>
        <end position="428"/>
    </location>
</feature>
<evidence type="ECO:0000256" key="6">
    <source>
        <dbReference type="ARBA" id="ARBA00023136"/>
    </source>
</evidence>